<dbReference type="Proteomes" id="UP000288859">
    <property type="component" value="Unassembled WGS sequence"/>
</dbReference>
<dbReference type="AlphaFoldDB" id="A0A438N9S9"/>
<name>A0A438N9S9_EXOME</name>
<dbReference type="OrthoDB" id="4540842at2759"/>
<protein>
    <submittedName>
        <fullName evidence="1">Uncharacterized protein</fullName>
    </submittedName>
</protein>
<reference evidence="1 2" key="1">
    <citation type="submission" date="2017-03" db="EMBL/GenBank/DDBJ databases">
        <title>Genomes of endolithic fungi from Antarctica.</title>
        <authorList>
            <person name="Coleine C."/>
            <person name="Masonjones S."/>
            <person name="Stajich J.E."/>
        </authorList>
    </citation>
    <scope>NUCLEOTIDE SEQUENCE [LARGE SCALE GENOMIC DNA]</scope>
    <source>
        <strain evidence="1 2">CCFEE 6314</strain>
    </source>
</reference>
<sequence length="167" mass="19646">MHIPGAAFGRKSYFKRKDAGTLDDSLDSDSEWMQHVDEGTLGDFKADTSTYKYFRKGHRPERASDGLGPYRFTNQQAERVTITQEHIDSLITQFDIDIKEYEKTGSIVLDCFDWWKTMVYNGGKEVIHQTIFDVVLNEYDMYNHHLREINSQPNFGWLRNMFFSLRQ</sequence>
<evidence type="ECO:0000313" key="1">
    <source>
        <dbReference type="EMBL" id="RVX72381.1"/>
    </source>
</evidence>
<gene>
    <name evidence="1" type="ORF">B0A52_03569</name>
</gene>
<dbReference type="EMBL" id="NAJM01000012">
    <property type="protein sequence ID" value="RVX72381.1"/>
    <property type="molecule type" value="Genomic_DNA"/>
</dbReference>
<organism evidence="1 2">
    <name type="scientific">Exophiala mesophila</name>
    <name type="common">Black yeast-like fungus</name>
    <dbReference type="NCBI Taxonomy" id="212818"/>
    <lineage>
        <taxon>Eukaryota</taxon>
        <taxon>Fungi</taxon>
        <taxon>Dikarya</taxon>
        <taxon>Ascomycota</taxon>
        <taxon>Pezizomycotina</taxon>
        <taxon>Eurotiomycetes</taxon>
        <taxon>Chaetothyriomycetidae</taxon>
        <taxon>Chaetothyriales</taxon>
        <taxon>Herpotrichiellaceae</taxon>
        <taxon>Exophiala</taxon>
    </lineage>
</organism>
<comment type="caution">
    <text evidence="1">The sequence shown here is derived from an EMBL/GenBank/DDBJ whole genome shotgun (WGS) entry which is preliminary data.</text>
</comment>
<proteinExistence type="predicted"/>
<accession>A0A438N9S9</accession>
<evidence type="ECO:0000313" key="2">
    <source>
        <dbReference type="Proteomes" id="UP000288859"/>
    </source>
</evidence>